<dbReference type="InterPro" id="IPR044600">
    <property type="entry name" value="ATL1/ATL16-like"/>
</dbReference>
<evidence type="ECO:0000313" key="19">
    <source>
        <dbReference type="RefSeq" id="XP_022751112.1"/>
    </source>
</evidence>
<evidence type="ECO:0000256" key="1">
    <source>
        <dbReference type="ARBA" id="ARBA00000900"/>
    </source>
</evidence>
<evidence type="ECO:0000256" key="14">
    <source>
        <dbReference type="PROSITE-ProRule" id="PRU00175"/>
    </source>
</evidence>
<comment type="pathway">
    <text evidence="3">Protein modification; protein ubiquitination.</text>
</comment>
<dbReference type="FunFam" id="3.30.40.10:FF:000233">
    <property type="entry name" value="RING-H2 finger protein ATL54"/>
    <property type="match status" value="1"/>
</dbReference>
<keyword evidence="12 16" id="KW-0472">Membrane</keyword>
<keyword evidence="8 14" id="KW-0863">Zinc-finger</keyword>
<comment type="catalytic activity">
    <reaction evidence="1">
        <text>S-ubiquitinyl-[E2 ubiquitin-conjugating enzyme]-L-cysteine + [acceptor protein]-L-lysine = [E2 ubiquitin-conjugating enzyme]-L-cysteine + N(6)-ubiquitinyl-[acceptor protein]-L-lysine.</text>
        <dbReference type="EC" id="2.3.2.27"/>
    </reaction>
</comment>
<evidence type="ECO:0000256" key="3">
    <source>
        <dbReference type="ARBA" id="ARBA00004906"/>
    </source>
</evidence>
<comment type="subcellular location">
    <subcellularLocation>
        <location evidence="2">Membrane</location>
        <topology evidence="2">Single-pass membrane protein</topology>
    </subcellularLocation>
</comment>
<dbReference type="PANTHER" id="PTHR46913">
    <property type="entry name" value="RING-H2 FINGER PROTEIN ATL16"/>
    <property type="match status" value="1"/>
</dbReference>
<evidence type="ECO:0000313" key="18">
    <source>
        <dbReference type="Proteomes" id="UP000515121"/>
    </source>
</evidence>
<evidence type="ECO:0000256" key="15">
    <source>
        <dbReference type="SAM" id="MobiDB-lite"/>
    </source>
</evidence>
<keyword evidence="10" id="KW-0862">Zinc</keyword>
<dbReference type="GO" id="GO:0016567">
    <property type="term" value="P:protein ubiquitination"/>
    <property type="evidence" value="ECO:0007669"/>
    <property type="project" value="UniProtKB-UniPathway"/>
</dbReference>
<evidence type="ECO:0000256" key="2">
    <source>
        <dbReference type="ARBA" id="ARBA00004167"/>
    </source>
</evidence>
<keyword evidence="5" id="KW-0808">Transferase</keyword>
<evidence type="ECO:0000256" key="13">
    <source>
        <dbReference type="ARBA" id="ARBA00024209"/>
    </source>
</evidence>
<evidence type="ECO:0000259" key="17">
    <source>
        <dbReference type="PROSITE" id="PS50089"/>
    </source>
</evidence>
<name>A0A6P5ZF24_DURZI</name>
<dbReference type="Proteomes" id="UP000515121">
    <property type="component" value="Unplaced"/>
</dbReference>
<dbReference type="InterPro" id="IPR001841">
    <property type="entry name" value="Znf_RING"/>
</dbReference>
<evidence type="ECO:0000256" key="16">
    <source>
        <dbReference type="SAM" id="Phobius"/>
    </source>
</evidence>
<keyword evidence="9" id="KW-0833">Ubl conjugation pathway</keyword>
<keyword evidence="7" id="KW-0479">Metal-binding</keyword>
<dbReference type="KEGG" id="dzi:111299874"/>
<evidence type="ECO:0000256" key="8">
    <source>
        <dbReference type="ARBA" id="ARBA00022771"/>
    </source>
</evidence>
<evidence type="ECO:0000256" key="4">
    <source>
        <dbReference type="ARBA" id="ARBA00012483"/>
    </source>
</evidence>
<dbReference type="PANTHER" id="PTHR46913:SF19">
    <property type="entry name" value="RING-TYPE E3 UBIQUITIN TRANSFERASE"/>
    <property type="match status" value="1"/>
</dbReference>
<protein>
    <recommendedName>
        <fullName evidence="4">RING-type E3 ubiquitin transferase</fullName>
        <ecNumber evidence="4">2.3.2.27</ecNumber>
    </recommendedName>
</protein>
<dbReference type="Pfam" id="PF13639">
    <property type="entry name" value="zf-RING_2"/>
    <property type="match status" value="1"/>
</dbReference>
<dbReference type="CDD" id="cd16461">
    <property type="entry name" value="RING-H2_EL5-like"/>
    <property type="match status" value="1"/>
</dbReference>
<dbReference type="RefSeq" id="XP_022751112.1">
    <property type="nucleotide sequence ID" value="XM_022895377.1"/>
</dbReference>
<dbReference type="SMART" id="SM00184">
    <property type="entry name" value="RING"/>
    <property type="match status" value="1"/>
</dbReference>
<evidence type="ECO:0000256" key="11">
    <source>
        <dbReference type="ARBA" id="ARBA00022989"/>
    </source>
</evidence>
<dbReference type="PROSITE" id="PS50089">
    <property type="entry name" value="ZF_RING_2"/>
    <property type="match status" value="1"/>
</dbReference>
<comment type="similarity">
    <text evidence="13">Belongs to the RING-type zinc finger family. ATL subfamily.</text>
</comment>
<feature type="compositionally biased region" description="Polar residues" evidence="15">
    <location>
        <begin position="216"/>
        <end position="238"/>
    </location>
</feature>
<feature type="transmembrane region" description="Helical" evidence="16">
    <location>
        <begin position="72"/>
        <end position="94"/>
    </location>
</feature>
<proteinExistence type="inferred from homology"/>
<evidence type="ECO:0000256" key="7">
    <source>
        <dbReference type="ARBA" id="ARBA00022723"/>
    </source>
</evidence>
<dbReference type="AlphaFoldDB" id="A0A6P5ZF24"/>
<dbReference type="GeneID" id="111299874"/>
<dbReference type="EC" id="2.3.2.27" evidence="4"/>
<evidence type="ECO:0000256" key="6">
    <source>
        <dbReference type="ARBA" id="ARBA00022692"/>
    </source>
</evidence>
<dbReference type="GO" id="GO:0008270">
    <property type="term" value="F:zinc ion binding"/>
    <property type="evidence" value="ECO:0007669"/>
    <property type="project" value="UniProtKB-KW"/>
</dbReference>
<evidence type="ECO:0000256" key="5">
    <source>
        <dbReference type="ARBA" id="ARBA00022679"/>
    </source>
</evidence>
<dbReference type="GO" id="GO:0016020">
    <property type="term" value="C:membrane"/>
    <property type="evidence" value="ECO:0007669"/>
    <property type="project" value="UniProtKB-SubCell"/>
</dbReference>
<sequence>MHHASRYLMPPPKCYCNRGPRKHENCDQLCKPKHELLPDPVRKILPLPPPPSSTNAPTDRKESNLMITGMTIMGSMISAALLVAIFCAIVRSYFNRRNRSRRRSSPIIFATRDDFLEEERGPHLDNPIWHINTVGLQQSVIDSITVFKYKKHEGLIEGTECSVCLNEFQEDESLRLLPKCSHAFHLPCIDTWLRSHKNCPLCRAPVVCETMVAQASASEPNSMGSGSRNETLVENSENYGGLGRNDVAEGGTSELRTCPTEDVNASENSKKSLVHSKTRSSDSDSHVLSDLAGVQDDVQPMRRSVSLDLSSALEIYSDVAGLRIGAHKHHGSLDTELQQLKHPKGKILAKRGSESSSICKLMKSSSIGRSLSKGPISMKRSFSSGGKFLLSKKIKIQY</sequence>
<accession>A0A6P5ZF24</accession>
<dbReference type="InterPro" id="IPR013083">
    <property type="entry name" value="Znf_RING/FYVE/PHD"/>
</dbReference>
<dbReference type="UniPathway" id="UPA00143"/>
<dbReference type="OrthoDB" id="9984778at2759"/>
<organism evidence="18 19">
    <name type="scientific">Durio zibethinus</name>
    <name type="common">Durian</name>
    <dbReference type="NCBI Taxonomy" id="66656"/>
    <lineage>
        <taxon>Eukaryota</taxon>
        <taxon>Viridiplantae</taxon>
        <taxon>Streptophyta</taxon>
        <taxon>Embryophyta</taxon>
        <taxon>Tracheophyta</taxon>
        <taxon>Spermatophyta</taxon>
        <taxon>Magnoliopsida</taxon>
        <taxon>eudicotyledons</taxon>
        <taxon>Gunneridae</taxon>
        <taxon>Pentapetalae</taxon>
        <taxon>rosids</taxon>
        <taxon>malvids</taxon>
        <taxon>Malvales</taxon>
        <taxon>Malvaceae</taxon>
        <taxon>Helicteroideae</taxon>
        <taxon>Durio</taxon>
    </lineage>
</organism>
<dbReference type="GO" id="GO:0061630">
    <property type="term" value="F:ubiquitin protein ligase activity"/>
    <property type="evidence" value="ECO:0007669"/>
    <property type="project" value="UniProtKB-EC"/>
</dbReference>
<evidence type="ECO:0000256" key="9">
    <source>
        <dbReference type="ARBA" id="ARBA00022786"/>
    </source>
</evidence>
<dbReference type="SUPFAM" id="SSF57850">
    <property type="entry name" value="RING/U-box"/>
    <property type="match status" value="1"/>
</dbReference>
<feature type="region of interest" description="Disordered" evidence="15">
    <location>
        <begin position="41"/>
        <end position="61"/>
    </location>
</feature>
<dbReference type="Gene3D" id="3.30.40.10">
    <property type="entry name" value="Zinc/RING finger domain, C3HC4 (zinc finger)"/>
    <property type="match status" value="1"/>
</dbReference>
<evidence type="ECO:0000256" key="10">
    <source>
        <dbReference type="ARBA" id="ARBA00022833"/>
    </source>
</evidence>
<feature type="region of interest" description="Disordered" evidence="15">
    <location>
        <begin position="216"/>
        <end position="288"/>
    </location>
</feature>
<feature type="domain" description="RING-type" evidence="17">
    <location>
        <begin position="161"/>
        <end position="203"/>
    </location>
</feature>
<keyword evidence="6 16" id="KW-0812">Transmembrane</keyword>
<keyword evidence="18" id="KW-1185">Reference proteome</keyword>
<reference evidence="19" key="1">
    <citation type="submission" date="2025-08" db="UniProtKB">
        <authorList>
            <consortium name="RefSeq"/>
        </authorList>
    </citation>
    <scope>IDENTIFICATION</scope>
    <source>
        <tissue evidence="19">Fruit stalk</tissue>
    </source>
</reference>
<gene>
    <name evidence="19" type="primary">LOC111299874</name>
</gene>
<keyword evidence="11 16" id="KW-1133">Transmembrane helix</keyword>
<evidence type="ECO:0000256" key="12">
    <source>
        <dbReference type="ARBA" id="ARBA00023136"/>
    </source>
</evidence>